<evidence type="ECO:0000313" key="2">
    <source>
        <dbReference type="EMBL" id="QKJ18206.1"/>
    </source>
</evidence>
<organism evidence="2 3">
    <name type="scientific">Microbacterium hominis</name>
    <dbReference type="NCBI Taxonomy" id="162426"/>
    <lineage>
        <taxon>Bacteria</taxon>
        <taxon>Bacillati</taxon>
        <taxon>Actinomycetota</taxon>
        <taxon>Actinomycetes</taxon>
        <taxon>Micrococcales</taxon>
        <taxon>Microbacteriaceae</taxon>
        <taxon>Microbacterium</taxon>
    </lineage>
</organism>
<feature type="domain" description="DUF305" evidence="1">
    <location>
        <begin position="68"/>
        <end position="214"/>
    </location>
</feature>
<name>A0A7D4U695_9MICO</name>
<evidence type="ECO:0000259" key="1">
    <source>
        <dbReference type="Pfam" id="PF03713"/>
    </source>
</evidence>
<evidence type="ECO:0000313" key="3">
    <source>
        <dbReference type="Proteomes" id="UP000502498"/>
    </source>
</evidence>
<dbReference type="InterPro" id="IPR005183">
    <property type="entry name" value="DUF305_CopM-like"/>
</dbReference>
<gene>
    <name evidence="2" type="ORF">HQM25_01475</name>
</gene>
<sequence>MSDTVFRAGLVIVLGLGALGLSACTADEPPFVESTAPVVQIGAPGEPNRELSAEEQEALTSPEHVEADVVFIRDMLEHHAQALVMTGLVPDNSDDPDLALLAERMQLSQDAEMDQLEKWLQDRGEAVRDPDGHGHSAEDMPGMLTDAQLAELEAADGAEFDLLFLEYMIQHHEGAIAMVQELYAAGGGMELAVDDIARHVEADQGIEIARMQQMIAERS</sequence>
<dbReference type="PANTHER" id="PTHR36933">
    <property type="entry name" value="SLL0788 PROTEIN"/>
    <property type="match status" value="1"/>
</dbReference>
<reference evidence="2 3" key="1">
    <citation type="submission" date="2020-05" db="EMBL/GenBank/DDBJ databases">
        <title>Strain PA2F3 complete genome.</title>
        <authorList>
            <person name="Kim Y.-S."/>
            <person name="Kim S.-J."/>
            <person name="Jung H.-k."/>
            <person name="Kim S.-E."/>
            <person name="Kim K.-H."/>
        </authorList>
    </citation>
    <scope>NUCLEOTIDE SEQUENCE [LARGE SCALE GENOMIC DNA]</scope>
    <source>
        <strain evidence="2 3">PA2F3</strain>
    </source>
</reference>
<accession>A0A7D4U695</accession>
<dbReference type="RefSeq" id="WP_172988586.1">
    <property type="nucleotide sequence ID" value="NZ_CP054038.1"/>
</dbReference>
<dbReference type="EMBL" id="CP054038">
    <property type="protein sequence ID" value="QKJ18206.1"/>
    <property type="molecule type" value="Genomic_DNA"/>
</dbReference>
<dbReference type="Proteomes" id="UP000502498">
    <property type="component" value="Chromosome"/>
</dbReference>
<dbReference type="Gene3D" id="1.20.1260.10">
    <property type="match status" value="1"/>
</dbReference>
<proteinExistence type="predicted"/>
<dbReference type="InterPro" id="IPR012347">
    <property type="entry name" value="Ferritin-like"/>
</dbReference>
<dbReference type="PANTHER" id="PTHR36933:SF1">
    <property type="entry name" value="SLL0788 PROTEIN"/>
    <property type="match status" value="1"/>
</dbReference>
<dbReference type="PROSITE" id="PS51257">
    <property type="entry name" value="PROKAR_LIPOPROTEIN"/>
    <property type="match status" value="1"/>
</dbReference>
<dbReference type="Pfam" id="PF03713">
    <property type="entry name" value="DUF305"/>
    <property type="match status" value="1"/>
</dbReference>
<protein>
    <submittedName>
        <fullName evidence="2">DUF305 domain-containing protein</fullName>
    </submittedName>
</protein>
<dbReference type="AlphaFoldDB" id="A0A7D4U695"/>